<dbReference type="InterPro" id="IPR000228">
    <property type="entry name" value="RNA3'_term_phos_cyc"/>
</dbReference>
<comment type="similarity">
    <text evidence="1">Belongs to the RNA 3'-terminal cyclase family. Type 1 subfamily.</text>
</comment>
<accession>A0AAE0ERH9</accession>
<keyword evidence="3" id="KW-0436">Ligase</keyword>
<proteinExistence type="inferred from homology"/>
<dbReference type="PIRSF" id="PIRSF005378">
    <property type="entry name" value="RNA3'_term_phos_cycl_euk"/>
    <property type="match status" value="1"/>
</dbReference>
<evidence type="ECO:0000256" key="6">
    <source>
        <dbReference type="PIRSR" id="PIRSR005378-2"/>
    </source>
</evidence>
<dbReference type="InterPro" id="IPR017770">
    <property type="entry name" value="RNA3'_term_phos_cyc_type_1"/>
</dbReference>
<keyword evidence="10" id="KW-1185">Reference proteome</keyword>
<dbReference type="AlphaFoldDB" id="A0AAE0ERH9"/>
<dbReference type="InterPro" id="IPR020719">
    <property type="entry name" value="RNA3'_term_phos_cycl-like_CS"/>
</dbReference>
<comment type="catalytic activity">
    <reaction evidence="5">
        <text>a 3'-end 3'-phospho-ribonucleotide-RNA + ATP = a 3'-end 2',3'-cyclophospho-ribonucleotide-RNA + AMP + diphosphate</text>
        <dbReference type="Rhea" id="RHEA:23976"/>
        <dbReference type="Rhea" id="RHEA-COMP:10463"/>
        <dbReference type="Rhea" id="RHEA-COMP:10464"/>
        <dbReference type="ChEBI" id="CHEBI:30616"/>
        <dbReference type="ChEBI" id="CHEBI:33019"/>
        <dbReference type="ChEBI" id="CHEBI:83062"/>
        <dbReference type="ChEBI" id="CHEBI:83064"/>
        <dbReference type="ChEBI" id="CHEBI:456215"/>
        <dbReference type="EC" id="6.5.1.4"/>
    </reaction>
</comment>
<evidence type="ECO:0000256" key="2">
    <source>
        <dbReference type="ARBA" id="ARBA00012725"/>
    </source>
</evidence>
<protein>
    <recommendedName>
        <fullName evidence="2">RNA 3'-terminal-phosphate cyclase (ATP)</fullName>
        <ecNumber evidence="2">6.5.1.4</ecNumber>
    </recommendedName>
</protein>
<comment type="caution">
    <text evidence="9">The sequence shown here is derived from an EMBL/GenBank/DDBJ whole genome shotgun (WGS) entry which is preliminary data.</text>
</comment>
<evidence type="ECO:0000259" key="8">
    <source>
        <dbReference type="Pfam" id="PF05189"/>
    </source>
</evidence>
<dbReference type="GO" id="GO:0005634">
    <property type="term" value="C:nucleus"/>
    <property type="evidence" value="ECO:0007669"/>
    <property type="project" value="TreeGrafter"/>
</dbReference>
<feature type="domain" description="RNA 3'-terminal phosphate cyclase" evidence="7">
    <location>
        <begin position="23"/>
        <end position="313"/>
    </location>
</feature>
<dbReference type="EC" id="6.5.1.4" evidence="2"/>
<dbReference type="SUPFAM" id="SSF52913">
    <property type="entry name" value="RNA 3'-terminal phosphate cyclase, RPTC, insert domain"/>
    <property type="match status" value="1"/>
</dbReference>
<evidence type="ECO:0000259" key="7">
    <source>
        <dbReference type="Pfam" id="PF01137"/>
    </source>
</evidence>
<dbReference type="PANTHER" id="PTHR11096:SF0">
    <property type="entry name" value="RNA 3'-TERMINAL PHOSPHATE CYCLASE"/>
    <property type="match status" value="1"/>
</dbReference>
<keyword evidence="6" id="KW-0067">ATP-binding</keyword>
<dbReference type="SUPFAM" id="SSF55205">
    <property type="entry name" value="EPT/RTPC-like"/>
    <property type="match status" value="1"/>
</dbReference>
<evidence type="ECO:0000313" key="10">
    <source>
        <dbReference type="Proteomes" id="UP001190700"/>
    </source>
</evidence>
<gene>
    <name evidence="9" type="ORF">CYMTET_51736</name>
</gene>
<dbReference type="GO" id="GO:0005524">
    <property type="term" value="F:ATP binding"/>
    <property type="evidence" value="ECO:0007669"/>
    <property type="project" value="UniProtKB-KW"/>
</dbReference>
<evidence type="ECO:0000256" key="5">
    <source>
        <dbReference type="ARBA" id="ARBA00024481"/>
    </source>
</evidence>
<dbReference type="InterPro" id="IPR023797">
    <property type="entry name" value="RNA3'_phos_cyclase_dom"/>
</dbReference>
<dbReference type="GO" id="GO:0003963">
    <property type="term" value="F:RNA-3'-phosphate cyclase activity"/>
    <property type="evidence" value="ECO:0007669"/>
    <property type="project" value="UniProtKB-EC"/>
</dbReference>
<name>A0AAE0ERH9_9CHLO</name>
<dbReference type="InterPro" id="IPR013792">
    <property type="entry name" value="RNA3'P_cycl/enolpyr_Trfase_a/b"/>
</dbReference>
<dbReference type="GO" id="GO:0006396">
    <property type="term" value="P:RNA processing"/>
    <property type="evidence" value="ECO:0007669"/>
    <property type="project" value="InterPro"/>
</dbReference>
<dbReference type="PROSITE" id="PS01287">
    <property type="entry name" value="RTC"/>
    <property type="match status" value="1"/>
</dbReference>
<organism evidence="9 10">
    <name type="scientific">Cymbomonas tetramitiformis</name>
    <dbReference type="NCBI Taxonomy" id="36881"/>
    <lineage>
        <taxon>Eukaryota</taxon>
        <taxon>Viridiplantae</taxon>
        <taxon>Chlorophyta</taxon>
        <taxon>Pyramimonadophyceae</taxon>
        <taxon>Pyramimonadales</taxon>
        <taxon>Pyramimonadaceae</taxon>
        <taxon>Cymbomonas</taxon>
    </lineage>
</organism>
<dbReference type="InterPro" id="IPR037136">
    <property type="entry name" value="RNA3'_phos_cyclase_dom_sf"/>
</dbReference>
<dbReference type="NCBIfam" id="TIGR03399">
    <property type="entry name" value="RNA_3prim_cycl"/>
    <property type="match status" value="1"/>
</dbReference>
<evidence type="ECO:0000256" key="4">
    <source>
        <dbReference type="ARBA" id="ARBA00022741"/>
    </source>
</evidence>
<feature type="domain" description="RNA 3'-terminal phosphate cyclase insert" evidence="8">
    <location>
        <begin position="200"/>
        <end position="301"/>
    </location>
</feature>
<keyword evidence="4 6" id="KW-0547">Nucleotide-binding</keyword>
<reference evidence="9 10" key="1">
    <citation type="journal article" date="2015" name="Genome Biol. Evol.">
        <title>Comparative Genomics of a Bacterivorous Green Alga Reveals Evolutionary Causalities and Consequences of Phago-Mixotrophic Mode of Nutrition.</title>
        <authorList>
            <person name="Burns J.A."/>
            <person name="Paasch A."/>
            <person name="Narechania A."/>
            <person name="Kim E."/>
        </authorList>
    </citation>
    <scope>NUCLEOTIDE SEQUENCE [LARGE SCALE GENOMIC DNA]</scope>
    <source>
        <strain evidence="9 10">PLY_AMNH</strain>
    </source>
</reference>
<dbReference type="Pfam" id="PF01137">
    <property type="entry name" value="RTC"/>
    <property type="match status" value="1"/>
</dbReference>
<dbReference type="Gene3D" id="3.30.360.20">
    <property type="entry name" value="RNA 3'-terminal phosphate cyclase, insert domain"/>
    <property type="match status" value="1"/>
</dbReference>
<evidence type="ECO:0000256" key="3">
    <source>
        <dbReference type="ARBA" id="ARBA00022598"/>
    </source>
</evidence>
<dbReference type="Pfam" id="PF05189">
    <property type="entry name" value="RTC_insert"/>
    <property type="match status" value="1"/>
</dbReference>
<dbReference type="PANTHER" id="PTHR11096">
    <property type="entry name" value="RNA 3' TERMINAL PHOSPHATE CYCLASE"/>
    <property type="match status" value="1"/>
</dbReference>
<sequence>MDEETDHGYNHVGGCLEIDGSSGEGGGQILRNSTALAAITGGSVRITKIRANRPKGGGLRPQHLCGIELIRDLCCGDLTGGSIGSTEVTLSPGDGRLKTATANTGTAGSCTLLAQTAVPLLLMTPGRSSIELIGGTDVPFSPPADYLRHVLRPLLVELLNVKIAIEMPRRGFMPRGGGCIQIAVEGLEAEQQLPAFSLKERGELKSIEIRAFYAGRLSREVAERMIRGADERIQAALGQECGKLLADAQIDEVENSHADACGILVVAHTTTGCRLGGSALGEKKLRAEVVGANAALEMLRILDSGACVDEHMQVSNTRPNP</sequence>
<dbReference type="InterPro" id="IPR036553">
    <property type="entry name" value="RPTC_insert"/>
</dbReference>
<feature type="binding site" evidence="6">
    <location>
        <position position="115"/>
    </location>
    <ligand>
        <name>ATP</name>
        <dbReference type="ChEBI" id="CHEBI:30616"/>
    </ligand>
</feature>
<dbReference type="InterPro" id="IPR013791">
    <property type="entry name" value="RNA3'-term_phos_cycl_insert"/>
</dbReference>
<dbReference type="Proteomes" id="UP001190700">
    <property type="component" value="Unassembled WGS sequence"/>
</dbReference>
<dbReference type="Gene3D" id="3.65.10.20">
    <property type="entry name" value="RNA 3'-terminal phosphate cyclase domain"/>
    <property type="match status" value="1"/>
</dbReference>
<evidence type="ECO:0000256" key="1">
    <source>
        <dbReference type="ARBA" id="ARBA00009206"/>
    </source>
</evidence>
<dbReference type="EMBL" id="LGRX02034288">
    <property type="protein sequence ID" value="KAK3238238.1"/>
    <property type="molecule type" value="Genomic_DNA"/>
</dbReference>
<evidence type="ECO:0000313" key="9">
    <source>
        <dbReference type="EMBL" id="KAK3238238.1"/>
    </source>
</evidence>